<reference evidence="2 3" key="1">
    <citation type="journal article" date="2020" name="Genome Biol. Evol.">
        <title>A new high-quality draft genome assembly of the Chinese cordyceps Ophiocordyceps sinensis.</title>
        <authorList>
            <person name="Shu R."/>
            <person name="Zhang J."/>
            <person name="Meng Q."/>
            <person name="Zhang H."/>
            <person name="Zhou G."/>
            <person name="Li M."/>
            <person name="Wu P."/>
            <person name="Zhao Y."/>
            <person name="Chen C."/>
            <person name="Qin Q."/>
        </authorList>
    </citation>
    <scope>NUCLEOTIDE SEQUENCE [LARGE SCALE GENOMIC DNA]</scope>
    <source>
        <strain evidence="2 3">IOZ07</strain>
    </source>
</reference>
<comment type="caution">
    <text evidence="2">The sequence shown here is derived from an EMBL/GenBank/DDBJ whole genome shotgun (WGS) entry which is preliminary data.</text>
</comment>
<dbReference type="OrthoDB" id="5429780at2759"/>
<feature type="region of interest" description="Disordered" evidence="1">
    <location>
        <begin position="130"/>
        <end position="164"/>
    </location>
</feature>
<dbReference type="Proteomes" id="UP000557566">
    <property type="component" value="Unassembled WGS sequence"/>
</dbReference>
<name>A0A8H4PV96_9HYPO</name>
<accession>A0A8H4PV96</accession>
<dbReference type="EMBL" id="JAAVMX010000003">
    <property type="protein sequence ID" value="KAF4510913.1"/>
    <property type="molecule type" value="Genomic_DNA"/>
</dbReference>
<organism evidence="2 3">
    <name type="scientific">Ophiocordyceps sinensis</name>
    <dbReference type="NCBI Taxonomy" id="72228"/>
    <lineage>
        <taxon>Eukaryota</taxon>
        <taxon>Fungi</taxon>
        <taxon>Dikarya</taxon>
        <taxon>Ascomycota</taxon>
        <taxon>Pezizomycotina</taxon>
        <taxon>Sordariomycetes</taxon>
        <taxon>Hypocreomycetidae</taxon>
        <taxon>Hypocreales</taxon>
        <taxon>Ophiocordycipitaceae</taxon>
        <taxon>Ophiocordyceps</taxon>
    </lineage>
</organism>
<dbReference type="AlphaFoldDB" id="A0A8H4PV96"/>
<feature type="compositionally biased region" description="Polar residues" evidence="1">
    <location>
        <begin position="149"/>
        <end position="159"/>
    </location>
</feature>
<proteinExistence type="predicted"/>
<protein>
    <submittedName>
        <fullName evidence="2">Uncharacterized protein</fullName>
    </submittedName>
</protein>
<gene>
    <name evidence="2" type="ORF">G6O67_002761</name>
</gene>
<evidence type="ECO:0000256" key="1">
    <source>
        <dbReference type="SAM" id="MobiDB-lite"/>
    </source>
</evidence>
<evidence type="ECO:0000313" key="2">
    <source>
        <dbReference type="EMBL" id="KAF4510913.1"/>
    </source>
</evidence>
<evidence type="ECO:0000313" key="3">
    <source>
        <dbReference type="Proteomes" id="UP000557566"/>
    </source>
</evidence>
<sequence length="386" mass="43664">MFYTIPKDIISLATLEYLGFDGFAAADIWRRWTNWPSESAVKRETDDCIHGMPFIDFATGHLASKRQFDTDDQDDQLWSDCLDQCGIGAQLQMAIMDPALRKIRLTESCLYWVEDSILLRHRGLEQVQRASRDGAKHLQRTRTRPDASSADTSQPSISATMGMAPGISHDTAMSQAALAAANSPGSITLYKAIDQAHLAGMFNDAGEVVDISPLFSKDCATDFMSRESGLYFAVDRDIAEYYACYAKRRGGVNSVAIVQVAISESAIESLSDTELIRTYWPSTEWKNLVFHCRKRQKLPHPLRKFKQAKLIIGTIASKPNFVYERMHDPEQVVERMVLKNRDGRNAVQYAFNDYQGDDFFQEHAVPSIKVFPLTAVELDEWLENRR</sequence>
<keyword evidence="3" id="KW-1185">Reference proteome</keyword>